<dbReference type="PANTHER" id="PTHR13964:SF37">
    <property type="entry name" value="AT-RICH INTERACTIVE DOMAIN-CONTAINING PROTEIN 5B"/>
    <property type="match status" value="1"/>
</dbReference>
<keyword evidence="8" id="KW-0539">Nucleus</keyword>
<evidence type="ECO:0000256" key="1">
    <source>
        <dbReference type="ARBA" id="ARBA00004123"/>
    </source>
</evidence>
<feature type="domain" description="ARID" evidence="10">
    <location>
        <begin position="342"/>
        <end position="434"/>
    </location>
</feature>
<dbReference type="InterPro" id="IPR030408">
    <property type="entry name" value="ARID5B_ARID/BRIGHT_DNA-bd"/>
</dbReference>
<feature type="region of interest" description="Disordered" evidence="9">
    <location>
        <begin position="592"/>
        <end position="620"/>
    </location>
</feature>
<dbReference type="InterPro" id="IPR036431">
    <property type="entry name" value="ARID_dom_sf"/>
</dbReference>
<reference evidence="11" key="1">
    <citation type="submission" date="2025-08" db="UniProtKB">
        <authorList>
            <consortium name="Ensembl"/>
        </authorList>
    </citation>
    <scope>IDENTIFICATION</scope>
</reference>
<dbReference type="InterPro" id="IPR051232">
    <property type="entry name" value="ARID/SWI1_ChromRemod"/>
</dbReference>
<dbReference type="GO" id="GO:0000976">
    <property type="term" value="F:transcription cis-regulatory region binding"/>
    <property type="evidence" value="ECO:0007669"/>
    <property type="project" value="TreeGrafter"/>
</dbReference>
<dbReference type="GO" id="GO:0006357">
    <property type="term" value="P:regulation of transcription by RNA polymerase II"/>
    <property type="evidence" value="ECO:0007669"/>
    <property type="project" value="TreeGrafter"/>
</dbReference>
<dbReference type="Gene3D" id="2.30.30.490">
    <property type="match status" value="1"/>
</dbReference>
<keyword evidence="6" id="KW-0010">Activator</keyword>
<evidence type="ECO:0000256" key="9">
    <source>
        <dbReference type="SAM" id="MobiDB-lite"/>
    </source>
</evidence>
<keyword evidence="12" id="KW-1185">Reference proteome</keyword>
<feature type="region of interest" description="Disordered" evidence="9">
    <location>
        <begin position="295"/>
        <end position="338"/>
    </location>
</feature>
<evidence type="ECO:0000256" key="5">
    <source>
        <dbReference type="ARBA" id="ARBA00023125"/>
    </source>
</evidence>
<dbReference type="GeneID" id="127372866"/>
<dbReference type="SMART" id="SM00501">
    <property type="entry name" value="BRIGHT"/>
    <property type="match status" value="1"/>
</dbReference>
<dbReference type="PANTHER" id="PTHR13964">
    <property type="entry name" value="RBP-RELATED"/>
    <property type="match status" value="1"/>
</dbReference>
<evidence type="ECO:0000313" key="12">
    <source>
        <dbReference type="Proteomes" id="UP000694389"/>
    </source>
</evidence>
<keyword evidence="4" id="KW-0805">Transcription regulation</keyword>
<feature type="compositionally biased region" description="Basic and acidic residues" evidence="9">
    <location>
        <begin position="437"/>
        <end position="454"/>
    </location>
</feature>
<feature type="region of interest" description="Disordered" evidence="9">
    <location>
        <begin position="437"/>
        <end position="475"/>
    </location>
</feature>
<dbReference type="Proteomes" id="UP000694389">
    <property type="component" value="Unassembled WGS sequence"/>
</dbReference>
<evidence type="ECO:0000256" key="6">
    <source>
        <dbReference type="ARBA" id="ARBA00023159"/>
    </source>
</evidence>
<feature type="compositionally biased region" description="Basic and acidic residues" evidence="9">
    <location>
        <begin position="990"/>
        <end position="999"/>
    </location>
</feature>
<feature type="region of interest" description="Disordered" evidence="9">
    <location>
        <begin position="745"/>
        <end position="769"/>
    </location>
</feature>
<evidence type="ECO:0000256" key="8">
    <source>
        <dbReference type="ARBA" id="ARBA00023242"/>
    </source>
</evidence>
<dbReference type="AlphaFoldDB" id="A0A8P4G232"/>
<name>A0A8P4G232_DICLA</name>
<dbReference type="SMART" id="SM01014">
    <property type="entry name" value="ARID"/>
    <property type="match status" value="1"/>
</dbReference>
<dbReference type="CDD" id="cd16885">
    <property type="entry name" value="ARID_ARID5B"/>
    <property type="match status" value="1"/>
</dbReference>
<feature type="region of interest" description="Disordered" evidence="9">
    <location>
        <begin position="971"/>
        <end position="1009"/>
    </location>
</feature>
<dbReference type="InterPro" id="IPR001606">
    <property type="entry name" value="ARID_dom"/>
</dbReference>
<feature type="region of interest" description="Disordered" evidence="9">
    <location>
        <begin position="1131"/>
        <end position="1150"/>
    </location>
</feature>
<evidence type="ECO:0000313" key="11">
    <source>
        <dbReference type="Ensembl" id="ENSDLAP00005064837.1"/>
    </source>
</evidence>
<dbReference type="GeneTree" id="ENSGT00940000163584"/>
<organism evidence="11 12">
    <name type="scientific">Dicentrarchus labrax</name>
    <name type="common">European seabass</name>
    <name type="synonym">Morone labrax</name>
    <dbReference type="NCBI Taxonomy" id="13489"/>
    <lineage>
        <taxon>Eukaryota</taxon>
        <taxon>Metazoa</taxon>
        <taxon>Chordata</taxon>
        <taxon>Craniata</taxon>
        <taxon>Vertebrata</taxon>
        <taxon>Euteleostomi</taxon>
        <taxon>Actinopterygii</taxon>
        <taxon>Neopterygii</taxon>
        <taxon>Teleostei</taxon>
        <taxon>Neoteleostei</taxon>
        <taxon>Acanthomorphata</taxon>
        <taxon>Eupercaria</taxon>
        <taxon>Moronidae</taxon>
        <taxon>Dicentrarchus</taxon>
    </lineage>
</organism>
<comment type="similarity">
    <text evidence="2">Belongs to the ARID5B family.</text>
</comment>
<gene>
    <name evidence="11" type="primary">LOC127372866</name>
</gene>
<dbReference type="InterPro" id="IPR043151">
    <property type="entry name" value="BAH_sf"/>
</dbReference>
<dbReference type="Gene3D" id="1.10.150.60">
    <property type="entry name" value="ARID DNA-binding domain"/>
    <property type="match status" value="1"/>
</dbReference>
<keyword evidence="5" id="KW-0238">DNA-binding</keyword>
<evidence type="ECO:0000259" key="10">
    <source>
        <dbReference type="PROSITE" id="PS51011"/>
    </source>
</evidence>
<sequence length="1150" mass="128533">MEPASLTWVGSPCGSHGPYTFYKAFRFNLGCETRLLSLGDFFVVRCEPGEPLCIAELQLLWEERTNHQLLSSSKLYFLPEDTPQGRSASHGEDEVIAVSEKVVVRLKDLVKWTVWDQHAWDRGMKALPLKMSSITTDSFLRYHDSTLNCGLHFKDVLREKAALGNGLTMKKVLVLSYPRYCRYRSVVARIHEQPRSLLTNQVVLALGGIVVLSENMHILYCRDTFHHPTLLHNQSICEEFAPNLKGRPRKKKLSNSLFRDSQSQKELEVKGHCQKSLFSKETDATAGGTTVKVTADKAGLSKPRGSSDGSNRINHSSQTTTLALSEERRGRGRGRGRGVEYRAEEQAFLVSLYKYMKERKTPIDRIPYLGFKQINLWTMFQAAQKLGGYELITARRQWKNVYDELGGNPGSTSAATCTRRHYERLILPYEKFIRGEEDKTVKPRKQEAGSDKESSNSVCTPILKTKPSPDKNEDHSRLELMEQNSQLKLEPQICITRLDPLQPSHSLRKRGRLTQDCQNETEIQPMLEQEDKVKRKRRYSGCDPSYLTTSLVTKDNKSVFPLAAPKIFNHAHSAVDLWQHQQVPLQDQGHIEKPRNLKSPTIPEPPSEQAELPRTEDTSSGFTTLFDSSGVSNAIMSPLAKKIHGRSNFDQPPLLINSSLTSCITEEAAEQPVVGSNSSVVELSRPSVIQHVQSFKVEKDRATEIKASTPLPLYSHGHFHHVLPSLPHQKQPRCPLSPLVTPKMPKSSWTPQGFHKDLSSSCSQPHHWHRAADKGDGVIDAELVHDGSKQHHEQGATLSRDPASLVGFLQSADVSKYSAHSDLEKYCNPRTTAFNEQPTDLSLPKSSPKPLTHSYTACPPQVFCKSTPMLSQNGLTAINIAHYSIARQVPPVLVAPANTCSPRQHPAVESFTRATEEAVNGTVHNGGGVKKQEAGDEGEQKQFETALYNKLLHNICGARPFNELGNHISKRRRQAVTPAPKDLLSLSPSRKIESPKELDNSFGRENAEEVEGGPAASSFFLLKPISQIPDTLIPARTLALTQVRDLCRNTLSIPYAMDQPHSSDSHLQNPHQYLKTQSTDFVSPMVPPIAIYPSIIQRQLLDQTAASPIRIYQQTYGNVIHHRLYSVSVNPQPTSSQLHLNSVQPSTKLP</sequence>
<dbReference type="GO" id="GO:0005634">
    <property type="term" value="C:nucleus"/>
    <property type="evidence" value="ECO:0007669"/>
    <property type="project" value="UniProtKB-SubCell"/>
</dbReference>
<evidence type="ECO:0000256" key="3">
    <source>
        <dbReference type="ARBA" id="ARBA00013841"/>
    </source>
</evidence>
<evidence type="ECO:0000256" key="4">
    <source>
        <dbReference type="ARBA" id="ARBA00023015"/>
    </source>
</evidence>
<dbReference type="FunFam" id="1.10.150.60:FF:000004">
    <property type="entry name" value="AT-rich interactive domain-containing protein 5B"/>
    <property type="match status" value="1"/>
</dbReference>
<dbReference type="SUPFAM" id="SSF46774">
    <property type="entry name" value="ARID-like"/>
    <property type="match status" value="1"/>
</dbReference>
<dbReference type="Ensembl" id="ENSDLAT00005067453.1">
    <property type="protein sequence ID" value="ENSDLAP00005064837.1"/>
    <property type="gene ID" value="ENSDLAG00005033926.1"/>
</dbReference>
<dbReference type="RefSeq" id="XP_051272710.1">
    <property type="nucleotide sequence ID" value="XM_051416750.1"/>
</dbReference>
<keyword evidence="7" id="KW-0804">Transcription</keyword>
<protein>
    <recommendedName>
        <fullName evidence="3">AT-rich interactive domain-containing protein 5B</fullName>
    </recommendedName>
</protein>
<feature type="compositionally biased region" description="Polar residues" evidence="9">
    <location>
        <begin position="307"/>
        <end position="323"/>
    </location>
</feature>
<dbReference type="PROSITE" id="PS51011">
    <property type="entry name" value="ARID"/>
    <property type="match status" value="1"/>
</dbReference>
<accession>A0A8P4G232</accession>
<evidence type="ECO:0000256" key="7">
    <source>
        <dbReference type="ARBA" id="ARBA00023163"/>
    </source>
</evidence>
<reference evidence="11" key="2">
    <citation type="submission" date="2025-09" db="UniProtKB">
        <authorList>
            <consortium name="Ensembl"/>
        </authorList>
    </citation>
    <scope>IDENTIFICATION</scope>
</reference>
<evidence type="ECO:0000256" key="2">
    <source>
        <dbReference type="ARBA" id="ARBA00010608"/>
    </source>
</evidence>
<proteinExistence type="inferred from homology"/>
<comment type="subcellular location">
    <subcellularLocation>
        <location evidence="1">Nucleus</location>
    </subcellularLocation>
</comment>
<dbReference type="Pfam" id="PF01388">
    <property type="entry name" value="ARID"/>
    <property type="match status" value="1"/>
</dbReference>